<dbReference type="InterPro" id="IPR001242">
    <property type="entry name" value="Condensation_dom"/>
</dbReference>
<dbReference type="Gene3D" id="3.40.50.1820">
    <property type="entry name" value="alpha/beta hydrolase"/>
    <property type="match status" value="1"/>
</dbReference>
<dbReference type="NCBIfam" id="TIGR01733">
    <property type="entry name" value="AA-adenyl-dom"/>
    <property type="match status" value="2"/>
</dbReference>
<dbReference type="Proteomes" id="UP001501251">
    <property type="component" value="Unassembled WGS sequence"/>
</dbReference>
<evidence type="ECO:0000256" key="4">
    <source>
        <dbReference type="SAM" id="MobiDB-lite"/>
    </source>
</evidence>
<dbReference type="EMBL" id="BAABAQ010000002">
    <property type="protein sequence ID" value="GAA4185896.1"/>
    <property type="molecule type" value="Genomic_DNA"/>
</dbReference>
<dbReference type="SUPFAM" id="SSF52777">
    <property type="entry name" value="CoA-dependent acyltransferases"/>
    <property type="match status" value="4"/>
</dbReference>
<evidence type="ECO:0000256" key="3">
    <source>
        <dbReference type="ARBA" id="ARBA00022553"/>
    </source>
</evidence>
<keyword evidence="3" id="KW-0597">Phosphoprotein</keyword>
<dbReference type="Gene3D" id="3.30.559.10">
    <property type="entry name" value="Chloramphenicol acetyltransferase-like domain"/>
    <property type="match status" value="2"/>
</dbReference>
<accession>A0ABP8ALD1</accession>
<name>A0ABP8ALD1_9ACTN</name>
<dbReference type="PROSITE" id="PS50075">
    <property type="entry name" value="CARRIER"/>
    <property type="match status" value="2"/>
</dbReference>
<dbReference type="PANTHER" id="PTHR45527:SF14">
    <property type="entry name" value="PLIPASTATIN SYNTHASE SUBUNIT B"/>
    <property type="match status" value="1"/>
</dbReference>
<keyword evidence="7" id="KW-1185">Reference proteome</keyword>
<dbReference type="Gene3D" id="2.30.38.10">
    <property type="entry name" value="Luciferase, Domain 3"/>
    <property type="match status" value="2"/>
</dbReference>
<evidence type="ECO:0000313" key="7">
    <source>
        <dbReference type="Proteomes" id="UP001501251"/>
    </source>
</evidence>
<dbReference type="InterPro" id="IPR036736">
    <property type="entry name" value="ACP-like_sf"/>
</dbReference>
<dbReference type="SUPFAM" id="SSF47336">
    <property type="entry name" value="ACP-like"/>
    <property type="match status" value="2"/>
</dbReference>
<feature type="region of interest" description="Disordered" evidence="4">
    <location>
        <begin position="1985"/>
        <end position="2007"/>
    </location>
</feature>
<dbReference type="InterPro" id="IPR000873">
    <property type="entry name" value="AMP-dep_synth/lig_dom"/>
</dbReference>
<dbReference type="Pfam" id="PF00975">
    <property type="entry name" value="Thioesterase"/>
    <property type="match status" value="1"/>
</dbReference>
<feature type="domain" description="Carrier" evidence="5">
    <location>
        <begin position="949"/>
        <end position="1023"/>
    </location>
</feature>
<dbReference type="Pfam" id="PF00668">
    <property type="entry name" value="Condensation"/>
    <property type="match status" value="2"/>
</dbReference>
<keyword evidence="2" id="KW-0596">Phosphopantetheine</keyword>
<evidence type="ECO:0000256" key="1">
    <source>
        <dbReference type="ARBA" id="ARBA00001957"/>
    </source>
</evidence>
<dbReference type="PROSITE" id="PS00455">
    <property type="entry name" value="AMP_BINDING"/>
    <property type="match status" value="1"/>
</dbReference>
<dbReference type="InterPro" id="IPR001031">
    <property type="entry name" value="Thioesterase"/>
</dbReference>
<gene>
    <name evidence="6" type="ORF">GCM10022252_17020</name>
</gene>
<dbReference type="NCBIfam" id="NF003417">
    <property type="entry name" value="PRK04813.1"/>
    <property type="match status" value="2"/>
</dbReference>
<dbReference type="InterPro" id="IPR020845">
    <property type="entry name" value="AMP-binding_CS"/>
</dbReference>
<feature type="domain" description="Carrier" evidence="5">
    <location>
        <begin position="2005"/>
        <end position="2080"/>
    </location>
</feature>
<dbReference type="Pfam" id="PF13193">
    <property type="entry name" value="AMP-binding_C"/>
    <property type="match status" value="2"/>
</dbReference>
<comment type="cofactor">
    <cofactor evidence="1">
        <name>pantetheine 4'-phosphate</name>
        <dbReference type="ChEBI" id="CHEBI:47942"/>
    </cofactor>
</comment>
<dbReference type="Gene3D" id="3.30.300.30">
    <property type="match status" value="2"/>
</dbReference>
<dbReference type="InterPro" id="IPR020806">
    <property type="entry name" value="PKS_PP-bd"/>
</dbReference>
<dbReference type="InterPro" id="IPR045851">
    <property type="entry name" value="AMP-bd_C_sf"/>
</dbReference>
<dbReference type="InterPro" id="IPR025110">
    <property type="entry name" value="AMP-bd_C"/>
</dbReference>
<dbReference type="Pfam" id="PF00501">
    <property type="entry name" value="AMP-binding"/>
    <property type="match status" value="2"/>
</dbReference>
<dbReference type="InterPro" id="IPR009081">
    <property type="entry name" value="PP-bd_ACP"/>
</dbReference>
<dbReference type="Gene3D" id="3.30.559.30">
    <property type="entry name" value="Nonribosomal peptide synthetase, condensation domain"/>
    <property type="match status" value="2"/>
</dbReference>
<feature type="region of interest" description="Disordered" evidence="4">
    <location>
        <begin position="931"/>
        <end position="950"/>
    </location>
</feature>
<evidence type="ECO:0000259" key="5">
    <source>
        <dbReference type="PROSITE" id="PS50075"/>
    </source>
</evidence>
<protein>
    <submittedName>
        <fullName evidence="6">Non-ribosomal peptide synthetase</fullName>
    </submittedName>
</protein>
<dbReference type="CDD" id="cd05930">
    <property type="entry name" value="A_NRPS"/>
    <property type="match status" value="1"/>
</dbReference>
<proteinExistence type="predicted"/>
<dbReference type="SMART" id="SM00823">
    <property type="entry name" value="PKS_PP"/>
    <property type="match status" value="2"/>
</dbReference>
<organism evidence="6 7">
    <name type="scientific">Streptosporangium oxazolinicum</name>
    <dbReference type="NCBI Taxonomy" id="909287"/>
    <lineage>
        <taxon>Bacteria</taxon>
        <taxon>Bacillati</taxon>
        <taxon>Actinomycetota</taxon>
        <taxon>Actinomycetes</taxon>
        <taxon>Streptosporangiales</taxon>
        <taxon>Streptosporangiaceae</taxon>
        <taxon>Streptosporangium</taxon>
    </lineage>
</organism>
<feature type="region of interest" description="Disordered" evidence="4">
    <location>
        <begin position="546"/>
        <end position="579"/>
    </location>
</feature>
<dbReference type="Gene3D" id="3.40.50.980">
    <property type="match status" value="4"/>
</dbReference>
<reference evidence="7" key="1">
    <citation type="journal article" date="2019" name="Int. J. Syst. Evol. Microbiol.">
        <title>The Global Catalogue of Microorganisms (GCM) 10K type strain sequencing project: providing services to taxonomists for standard genome sequencing and annotation.</title>
        <authorList>
            <consortium name="The Broad Institute Genomics Platform"/>
            <consortium name="The Broad Institute Genome Sequencing Center for Infectious Disease"/>
            <person name="Wu L."/>
            <person name="Ma J."/>
        </authorList>
    </citation>
    <scope>NUCLEOTIDE SEQUENCE [LARGE SCALE GENOMIC DNA]</scope>
    <source>
        <strain evidence="7">JCM 17388</strain>
    </source>
</reference>
<evidence type="ECO:0000256" key="2">
    <source>
        <dbReference type="ARBA" id="ARBA00022450"/>
    </source>
</evidence>
<dbReference type="PANTHER" id="PTHR45527">
    <property type="entry name" value="NONRIBOSOMAL PEPTIDE SYNTHETASE"/>
    <property type="match status" value="1"/>
</dbReference>
<dbReference type="InterPro" id="IPR010071">
    <property type="entry name" value="AA_adenyl_dom"/>
</dbReference>
<dbReference type="InterPro" id="IPR023213">
    <property type="entry name" value="CAT-like_dom_sf"/>
</dbReference>
<dbReference type="InterPro" id="IPR029058">
    <property type="entry name" value="AB_hydrolase_fold"/>
</dbReference>
<dbReference type="SUPFAM" id="SSF56801">
    <property type="entry name" value="Acetyl-CoA synthetase-like"/>
    <property type="match status" value="2"/>
</dbReference>
<dbReference type="SUPFAM" id="SSF53474">
    <property type="entry name" value="alpha/beta-Hydrolases"/>
    <property type="match status" value="1"/>
</dbReference>
<dbReference type="InterPro" id="IPR020802">
    <property type="entry name" value="TesA-like"/>
</dbReference>
<dbReference type="Pfam" id="PF00550">
    <property type="entry name" value="PP-binding"/>
    <property type="match status" value="2"/>
</dbReference>
<dbReference type="SMART" id="SM00824">
    <property type="entry name" value="PKS_TE"/>
    <property type="match status" value="1"/>
</dbReference>
<sequence length="2369" mass="258745">MAHARFPYSAQFNALMYQRFTGPVDADRFAACLEQVLRRNDAFRLRFGEDERDGTPYQWAGEDVPAVRIVDLSGAADPRVACEEWLRQSFDRPLDVREGATVEATVLRESETAAYVSLKVHHIIADAWGLKLAFDQVRTDYAGKQVDDPPRYLDRVAEDTAYLASPDHDADREYFRTALSGVTPALFERRAPSGTRTSARHSFPLPSGLAETVRARGQSPFAYVAAAFATYLSRIHRCGEVVLGVPLADRRSAAARRTVGHFANTLPLRVNVSAAETVRDLVDQIQAGGRLLQRHERFSMGDLLRDRPRGEPREMFDVTLSYIQWPDVEPVPRLRHEAAGTGTRAHDQEALAVVVNEPGDGAGMTVDLDYALDVFDEDFPIEALARHVSTLLAGAVAEPGRGLATLPMSPREERADLIELHNATARAFPADQTLHGLIGRRAGLMGSRTAVTASHADPSGISYEELEERANRLAWALREDGVRVGDRVAVMLDRSPDMLVGILAVLKAGGAYVPIDPGYPAGRIALLLADCGARVVITSTDLPEPVSGSGPRVRLVTDPAGGTAGGTATPRTEPPSPPVTSRDLAYAIYTSGSTGHPKGVMVEHRSVVNRLAWMQRRYPIGDGDVILQKTPISFDVSVWELFWWAIEGARLAQLPPGAEKDPAEILRAIERERVTVLHFVPSMFEAFLDLADDIPDARARAASLRHVFCSGEALTPSQVTRFNRIFRPDGEGPGLVNLYGPTEATVDVSYFDCPAGPVTRVPIGRPIDNIRLYVLDPAGLPQPVGAPGELCVSGVGVARGYLGRPDLTDAVFVPDPFVPGERMYRTGDLARRLAGGELEYLGRLDGQVKIRGNRVELEEVRHHLATAPGVGAAVVIDRDTPERGAHLVGYYVAESELDPSVLRAHLVSALPEFMIPARFVRIDAIPLTPNGKTDRRALPEPTWSGGDDEPSTEAEAVLAAVWARVLGVPRVGAHDDYYVLGGDSILMLRIRAEAAARGVHVTLADMVRNPTLSALAAHARTDPAPEPGAEPFALVAGIDRARLTGAEDAYPVTRMQLGLLYHSRTHEGSAMYHDVFRYTFEVAWDATAFAWAADRVVARNPVLRSSFSLAGYSEPLQIVHPRAPGAHSIDDLRGLTAEDAEARTRAHIDERRLRGYDFEQASLGHFRAHVRDGTLDLVFSFHHAILDGWSAATLVGELLQDYMHALGTGAPAVAAADPLSAATYVREERRSLKNDASRRFWRDELDGATLVQFDPYVPHEPRGTGEFFAHQVPIPDDLTSAVREFARDHALAVGSVFLTAHCLTLRLLSGAPDVTTGLVIHGRPETPGSDRMTGLFLNTIPIRLRPGQESWLDTVRELVRKEREAHPHRRYPLSAIQDDRGGVPTIETAFNYVHLHVLEPLLRLPGLRLLDLTPFEQTNFNLLLHIIVDPRDLRLSLRLDCEGTTFTRSQAQVVARTYERVLRRIVERPDDPVDFGFLAPPPREVTPAGTPPLDVVTRFAARVAERPDAPAVTFGDRRWSYRELDRASDQIARRLLACGASREECVGIAMDRSPEMIAAVMGILKTGAACVPLDVTYPPERLAVMVEVARPLRVLAHSRHARLSGDPALLLPIESIPLDEPCEPVPVRIELDDIACVLFTSGSTGRPKGVELPHKPFAHYLEWQITSSTGAAGGKTLQFAPLSFDVSFQEIFSTLSGGGTLQLLTEEQRRDPSALARLMDAEAVERVFLPYVALQQLAETSDALGVRPHALRVVISSGEQLRVTEEIRKLLTSLPGVVLENQYGPTETHLVSRYTMTGDPARFPSLPPIGPPMHYLDVHVLNERMRPVPEGVAGEVYVGGVGLARGYRGQPELTARSFVRDPFGKPGDRLYRVGDRARALPGGDMVFLGRVDGQVKVRGFRVEPAEVEFAILALAAEHPGIREAAVVAQRRDGGDAFLAAFLVGDPTAVELGEVRKRLRATLPDYMVPSYFTWLPRLPITPSGKRDDTALRSASVATRSTAEATAPRDEYERALADIVADLLASPVHSVHDDFFESGGTSLAAMRLIVMIEKHFGVHVPLSALTATPTIADLAARLRDGSAETTFDPLVPIRPQGGRRPLFLVHPLGGNVLCYLRLARHLPDDQPVYALQAAGTEPGTEPLRSVADLAASYLRSVRRIQPEGPLALGGWSFGGYVAFEMARQLQLAGETAEPLIMLDTIGPEPGHIPDAGDDSLLEWFFWELLWSDQGGMSEVEAIPAELNTETDRIGFVIDRATKAGILPPGTSQASVLRLFELYKANWSALLNYRPGTTDVDVTLLKATDPLPDVLKPMHTARTAYHDPANGWTAYTAGRVDVVPVPGDHLVLLDEPNVRTVAQIITNMTQSGGTGK</sequence>
<dbReference type="Gene3D" id="1.10.1200.10">
    <property type="entry name" value="ACP-like"/>
    <property type="match status" value="2"/>
</dbReference>
<comment type="caution">
    <text evidence="6">The sequence shown here is derived from an EMBL/GenBank/DDBJ whole genome shotgun (WGS) entry which is preliminary data.</text>
</comment>
<evidence type="ECO:0000313" key="6">
    <source>
        <dbReference type="EMBL" id="GAA4185896.1"/>
    </source>
</evidence>